<sequence length="706" mass="80382">MKNKAAQSQAWKTVQIARHPERPQFLDYVGEIFTEFDTLHGDRLYGDDGAMVGGLARFNGQPVMVVGQHRGRSTREKLQHNFGMCNPEGYRKSQRLLDMAERFNLPVFTFVDTMGAYPGIGAEERGQAEAIATSLAQLSSLKVPVIATVLGEGGSGGALGIGVADRVIMLSHSIYSVISPEGCASILWKTADKAEQASEALALTADKLKEIGIVEYVVDEGEGAHLHPFEVMEKLKDVLKQALDELQPMTAEERCEALWQRQFRSCFLKQYSQFPENTRFLIGCSGGMDSMLLLHLMVQLFPKQIRAIYVNHHLQKVSDAWADFVAQQCTVLNIPYILQSVQVAQGNLENQARQARYQAYLQHIDENEVLVLAHHQQDQAETLMLRLLSGAGVTGLSAMQSIDQRDQLLIWRPLLDTSREQICQWVEQLKIDYVDDPSNLDIHYDRAWCRHELWHILQSRYPKMQQALARTSYLMQDADEILNEVVQQDLKFCGHPTQLDLAKLASLSPARQRQLLSVWMKGEGTYRPALDMVQRLQDEVIESKTDAQAALHWNHFYYLRYQNQLYRIEQNQYLASKSKQLPQEQEVQFQLHQQLQFTSGVFQIESSKMGLSFALFNHKLTLKPRLGGEKIHLYGRVGAWPLKKAIQEAHIFPWMRHTIQILSVDNVMLGVFTPNGFWLAQSEYCEVGGWQPNLISELKTKVERDS</sequence>
<dbReference type="Pfam" id="PF01171">
    <property type="entry name" value="ATP_bind_3"/>
    <property type="match status" value="1"/>
</dbReference>
<accession>A0A7R9L794</accession>
<dbReference type="SUPFAM" id="SSF56037">
    <property type="entry name" value="PheT/TilS domain"/>
    <property type="match status" value="1"/>
</dbReference>
<evidence type="ECO:0000256" key="15">
    <source>
        <dbReference type="SAM" id="Coils"/>
    </source>
</evidence>
<keyword evidence="11" id="KW-0443">Lipid metabolism</keyword>
<keyword evidence="18" id="KW-1185">Reference proteome</keyword>
<dbReference type="GO" id="GO:2001295">
    <property type="term" value="P:malonyl-CoA biosynthetic process"/>
    <property type="evidence" value="ECO:0007669"/>
    <property type="project" value="UniProtKB-UniPathway"/>
</dbReference>
<dbReference type="Gene3D" id="3.40.50.620">
    <property type="entry name" value="HUPs"/>
    <property type="match status" value="1"/>
</dbReference>
<evidence type="ECO:0000256" key="10">
    <source>
        <dbReference type="ARBA" id="ARBA00022840"/>
    </source>
</evidence>
<dbReference type="GO" id="GO:0008033">
    <property type="term" value="P:tRNA processing"/>
    <property type="evidence" value="ECO:0007669"/>
    <property type="project" value="UniProtKB-KW"/>
</dbReference>
<dbReference type="SUPFAM" id="SSF52402">
    <property type="entry name" value="Adenine nucleotide alpha hydrolases-like"/>
    <property type="match status" value="1"/>
</dbReference>
<keyword evidence="7" id="KW-0819">tRNA processing</keyword>
<dbReference type="Gene3D" id="1.20.59.20">
    <property type="match status" value="1"/>
</dbReference>
<dbReference type="InterPro" id="IPR014729">
    <property type="entry name" value="Rossmann-like_a/b/a_fold"/>
</dbReference>
<dbReference type="Pfam" id="PF09179">
    <property type="entry name" value="TilS"/>
    <property type="match status" value="1"/>
</dbReference>
<evidence type="ECO:0000313" key="17">
    <source>
        <dbReference type="EMBL" id="CAD7636222.1"/>
    </source>
</evidence>
<dbReference type="GO" id="GO:0003989">
    <property type="term" value="F:acetyl-CoA carboxylase activity"/>
    <property type="evidence" value="ECO:0007669"/>
    <property type="project" value="InterPro"/>
</dbReference>
<evidence type="ECO:0000256" key="4">
    <source>
        <dbReference type="ARBA" id="ARBA00022516"/>
    </source>
</evidence>
<evidence type="ECO:0000256" key="11">
    <source>
        <dbReference type="ARBA" id="ARBA00023098"/>
    </source>
</evidence>
<keyword evidence="5" id="KW-0436">Ligase</keyword>
<dbReference type="HAMAP" id="MF_00823">
    <property type="entry name" value="AcetylCoA_CT_alpha"/>
    <property type="match status" value="1"/>
</dbReference>
<dbReference type="HAMAP" id="MF_01161">
    <property type="entry name" value="tRNA_Ile_lys_synt"/>
    <property type="match status" value="1"/>
</dbReference>
<dbReference type="InterPro" id="IPR011063">
    <property type="entry name" value="TilS/TtcA_N"/>
</dbReference>
<evidence type="ECO:0000256" key="2">
    <source>
        <dbReference type="ARBA" id="ARBA00004956"/>
    </source>
</evidence>
<proteinExistence type="inferred from homology"/>
<dbReference type="SUPFAM" id="SSF82829">
    <property type="entry name" value="MesJ substrate recognition domain-like"/>
    <property type="match status" value="1"/>
</dbReference>
<dbReference type="Pfam" id="PF03255">
    <property type="entry name" value="ACCA"/>
    <property type="match status" value="1"/>
</dbReference>
<evidence type="ECO:0000256" key="9">
    <source>
        <dbReference type="ARBA" id="ARBA00022832"/>
    </source>
</evidence>
<dbReference type="CDD" id="cd01992">
    <property type="entry name" value="TilS_N"/>
    <property type="match status" value="1"/>
</dbReference>
<evidence type="ECO:0000256" key="7">
    <source>
        <dbReference type="ARBA" id="ARBA00022694"/>
    </source>
</evidence>
<dbReference type="AlphaFoldDB" id="A0A7R9L794"/>
<evidence type="ECO:0000256" key="12">
    <source>
        <dbReference type="ARBA" id="ARBA00023160"/>
    </source>
</evidence>
<evidence type="ECO:0000256" key="13">
    <source>
        <dbReference type="ARBA" id="ARBA00048539"/>
    </source>
</evidence>
<comment type="catalytic activity">
    <reaction evidence="14">
        <text>N(6)-carboxybiotinyl-L-lysyl-[protein] + acetyl-CoA = N(6)-biotinyl-L-lysyl-[protein] + malonyl-CoA</text>
        <dbReference type="Rhea" id="RHEA:54728"/>
        <dbReference type="Rhea" id="RHEA-COMP:10505"/>
        <dbReference type="Rhea" id="RHEA-COMP:10506"/>
        <dbReference type="ChEBI" id="CHEBI:57288"/>
        <dbReference type="ChEBI" id="CHEBI:57384"/>
        <dbReference type="ChEBI" id="CHEBI:83144"/>
        <dbReference type="ChEBI" id="CHEBI:83145"/>
        <dbReference type="EC" id="2.1.3.15"/>
    </reaction>
</comment>
<dbReference type="InterPro" id="IPR029045">
    <property type="entry name" value="ClpP/crotonase-like_dom_sf"/>
</dbReference>
<organism evidence="17">
    <name type="scientific">Oppiella nova</name>
    <dbReference type="NCBI Taxonomy" id="334625"/>
    <lineage>
        <taxon>Eukaryota</taxon>
        <taxon>Metazoa</taxon>
        <taxon>Ecdysozoa</taxon>
        <taxon>Arthropoda</taxon>
        <taxon>Chelicerata</taxon>
        <taxon>Arachnida</taxon>
        <taxon>Acari</taxon>
        <taxon>Acariformes</taxon>
        <taxon>Sarcoptiformes</taxon>
        <taxon>Oribatida</taxon>
        <taxon>Brachypylina</taxon>
        <taxon>Oppioidea</taxon>
        <taxon>Oppiidae</taxon>
        <taxon>Oppiella</taxon>
    </lineage>
</organism>
<dbReference type="GO" id="GO:0005524">
    <property type="term" value="F:ATP binding"/>
    <property type="evidence" value="ECO:0007669"/>
    <property type="project" value="UniProtKB-KW"/>
</dbReference>
<dbReference type="NCBIfam" id="TIGR02433">
    <property type="entry name" value="lysidine_TilS_C"/>
    <property type="match status" value="1"/>
</dbReference>
<evidence type="ECO:0000313" key="18">
    <source>
        <dbReference type="Proteomes" id="UP000728032"/>
    </source>
</evidence>
<dbReference type="GO" id="GO:0009317">
    <property type="term" value="C:acetyl-CoA carboxylase complex"/>
    <property type="evidence" value="ECO:0007669"/>
    <property type="project" value="InterPro"/>
</dbReference>
<keyword evidence="12" id="KW-0275">Fatty acid biosynthesis</keyword>
<reference evidence="17" key="1">
    <citation type="submission" date="2020-11" db="EMBL/GenBank/DDBJ databases">
        <authorList>
            <person name="Tran Van P."/>
        </authorList>
    </citation>
    <scope>NUCLEOTIDE SEQUENCE</scope>
</reference>
<dbReference type="SUPFAM" id="SSF52096">
    <property type="entry name" value="ClpP/crotonase"/>
    <property type="match status" value="1"/>
</dbReference>
<keyword evidence="6" id="KW-0808">Transferase</keyword>
<evidence type="ECO:0000256" key="8">
    <source>
        <dbReference type="ARBA" id="ARBA00022741"/>
    </source>
</evidence>
<dbReference type="OrthoDB" id="196847at2759"/>
<keyword evidence="9" id="KW-0276">Fatty acid metabolism</keyword>
<dbReference type="InterPro" id="IPR012795">
    <property type="entry name" value="tRNA_Ile_lys_synt_N"/>
</dbReference>
<dbReference type="NCBIfam" id="TIGR00513">
    <property type="entry name" value="accA"/>
    <property type="match status" value="1"/>
</dbReference>
<dbReference type="EMBL" id="OC914826">
    <property type="protein sequence ID" value="CAD7636222.1"/>
    <property type="molecule type" value="Genomic_DNA"/>
</dbReference>
<dbReference type="GO" id="GO:0032267">
    <property type="term" value="F:tRNA(Ile)-lysidine synthase activity"/>
    <property type="evidence" value="ECO:0007669"/>
    <property type="project" value="UniProtKB-EC"/>
</dbReference>
<dbReference type="InterPro" id="IPR012094">
    <property type="entry name" value="tRNA_Ile_lys_synt"/>
</dbReference>
<name>A0A7R9L794_9ACAR</name>
<dbReference type="NCBIfam" id="NF004344">
    <property type="entry name" value="PRK05724.1"/>
    <property type="match status" value="1"/>
</dbReference>
<evidence type="ECO:0000256" key="1">
    <source>
        <dbReference type="ARBA" id="ARBA00004496"/>
    </source>
</evidence>
<dbReference type="PRINTS" id="PR01069">
    <property type="entry name" value="ACCCTRFRASEA"/>
</dbReference>
<evidence type="ECO:0000256" key="14">
    <source>
        <dbReference type="ARBA" id="ARBA00049152"/>
    </source>
</evidence>
<evidence type="ECO:0000256" key="3">
    <source>
        <dbReference type="ARBA" id="ARBA00022490"/>
    </source>
</evidence>
<dbReference type="Proteomes" id="UP000728032">
    <property type="component" value="Unassembled WGS sequence"/>
</dbReference>
<gene>
    <name evidence="17" type="ORF">ONB1V03_LOCUS73</name>
</gene>
<dbReference type="NCBIfam" id="TIGR02432">
    <property type="entry name" value="lysidine_TilS_N"/>
    <property type="match status" value="1"/>
</dbReference>
<keyword evidence="8" id="KW-0547">Nucleotide-binding</keyword>
<evidence type="ECO:0000256" key="6">
    <source>
        <dbReference type="ARBA" id="ARBA00022679"/>
    </source>
</evidence>
<keyword evidence="4" id="KW-0444">Lipid biosynthesis</keyword>
<dbReference type="InterPro" id="IPR001095">
    <property type="entry name" value="Acetyl_CoA_COase_a_su"/>
</dbReference>
<dbReference type="InterPro" id="IPR012796">
    <property type="entry name" value="Lysidine-tRNA-synth_C"/>
</dbReference>
<feature type="domain" description="CoA carboxyltransferase C-terminal" evidence="16">
    <location>
        <begin position="1"/>
        <end position="245"/>
    </location>
</feature>
<dbReference type="EMBL" id="CAJPVJ010000001">
    <property type="protein sequence ID" value="CAG2155831.1"/>
    <property type="molecule type" value="Genomic_DNA"/>
</dbReference>
<dbReference type="SMART" id="SM00977">
    <property type="entry name" value="TilS_C"/>
    <property type="match status" value="1"/>
</dbReference>
<dbReference type="Gene3D" id="3.90.226.10">
    <property type="entry name" value="2-enoyl-CoA Hydratase, Chain A, domain 1"/>
    <property type="match status" value="1"/>
</dbReference>
<dbReference type="PROSITE" id="PS50989">
    <property type="entry name" value="COA_CT_CTER"/>
    <property type="match status" value="1"/>
</dbReference>
<feature type="coiled-coil region" evidence="15">
    <location>
        <begin position="191"/>
        <end position="252"/>
    </location>
</feature>
<dbReference type="UniPathway" id="UPA00655">
    <property type="reaction ID" value="UER00711"/>
</dbReference>
<evidence type="ECO:0000256" key="5">
    <source>
        <dbReference type="ARBA" id="ARBA00022598"/>
    </source>
</evidence>
<dbReference type="PANTHER" id="PTHR42853">
    <property type="entry name" value="ACETYL-COENZYME A CARBOXYLASE CARBOXYL TRANSFERASE SUBUNIT ALPHA"/>
    <property type="match status" value="1"/>
</dbReference>
<keyword evidence="10" id="KW-0067">ATP-binding</keyword>
<dbReference type="GO" id="GO:0006633">
    <property type="term" value="P:fatty acid biosynthetic process"/>
    <property type="evidence" value="ECO:0007669"/>
    <property type="project" value="UniProtKB-KW"/>
</dbReference>
<dbReference type="PANTHER" id="PTHR42853:SF3">
    <property type="entry name" value="ACETYL-COENZYME A CARBOXYLASE CARBOXYL TRANSFERASE SUBUNIT ALPHA, CHLOROPLASTIC"/>
    <property type="match status" value="1"/>
</dbReference>
<dbReference type="InterPro" id="IPR011763">
    <property type="entry name" value="COA_CT_C"/>
</dbReference>
<keyword evidence="15" id="KW-0175">Coiled coil</keyword>
<dbReference type="Pfam" id="PF11734">
    <property type="entry name" value="TilS_C"/>
    <property type="match status" value="1"/>
</dbReference>
<keyword evidence="3" id="KW-0963">Cytoplasm</keyword>
<comment type="pathway">
    <text evidence="2">Lipid metabolism; malonyl-CoA biosynthesis; malonyl-CoA from acetyl-CoA: step 1/1.</text>
</comment>
<evidence type="ECO:0000259" key="16">
    <source>
        <dbReference type="PROSITE" id="PS50989"/>
    </source>
</evidence>
<dbReference type="InterPro" id="IPR015262">
    <property type="entry name" value="tRNA_Ile_lys_synt_subst-bd"/>
</dbReference>
<dbReference type="NCBIfam" id="NF041504">
    <property type="entry name" value="AccA_sub"/>
    <property type="match status" value="1"/>
</dbReference>
<comment type="catalytic activity">
    <reaction evidence="13">
        <text>cytidine(34) in tRNA(Ile2) + L-lysine + ATP = lysidine(34) in tRNA(Ile2) + AMP + diphosphate + H(+)</text>
        <dbReference type="Rhea" id="RHEA:43744"/>
        <dbReference type="Rhea" id="RHEA-COMP:10625"/>
        <dbReference type="Rhea" id="RHEA-COMP:10670"/>
        <dbReference type="ChEBI" id="CHEBI:15378"/>
        <dbReference type="ChEBI" id="CHEBI:30616"/>
        <dbReference type="ChEBI" id="CHEBI:32551"/>
        <dbReference type="ChEBI" id="CHEBI:33019"/>
        <dbReference type="ChEBI" id="CHEBI:82748"/>
        <dbReference type="ChEBI" id="CHEBI:83665"/>
        <dbReference type="ChEBI" id="CHEBI:456215"/>
        <dbReference type="EC" id="6.3.4.19"/>
    </reaction>
</comment>
<comment type="subcellular location">
    <subcellularLocation>
        <location evidence="1">Cytoplasm</location>
    </subcellularLocation>
</comment>
<dbReference type="GO" id="GO:0016743">
    <property type="term" value="F:carboxyl- or carbamoyltransferase activity"/>
    <property type="evidence" value="ECO:0007669"/>
    <property type="project" value="InterPro"/>
</dbReference>
<protein>
    <recommendedName>
        <fullName evidence="16">CoA carboxyltransferase C-terminal domain-containing protein</fullName>
    </recommendedName>
</protein>